<sequence>MTEVAENQTPQALQVPEVGGRILDTVMRRFASIVAILLLLTAAAPVMACLTSKVMSHEESACCRAMHGQCGHMEKMGCCRTEVRTDETPQIAAASPATDVQWVCVAHLPYLLTQVHFVSSTVWRAPDEHSPPRLLTAKTTVLRI</sequence>
<keyword evidence="3" id="KW-1185">Reference proteome</keyword>
<dbReference type="EMBL" id="SHKW01000001">
    <property type="protein sequence ID" value="RZU41311.1"/>
    <property type="molecule type" value="Genomic_DNA"/>
</dbReference>
<dbReference type="OrthoDB" id="122425at2"/>
<keyword evidence="1" id="KW-0812">Transmembrane</keyword>
<protein>
    <submittedName>
        <fullName evidence="2">Uncharacterized protein</fullName>
    </submittedName>
</protein>
<evidence type="ECO:0000256" key="1">
    <source>
        <dbReference type="SAM" id="Phobius"/>
    </source>
</evidence>
<dbReference type="RefSeq" id="WP_130419248.1">
    <property type="nucleotide sequence ID" value="NZ_SHKW01000001.1"/>
</dbReference>
<accession>A0A4Q7YVX0</accession>
<name>A0A4Q7YVX0_9BACT</name>
<dbReference type="AlphaFoldDB" id="A0A4Q7YVX0"/>
<proteinExistence type="predicted"/>
<evidence type="ECO:0000313" key="3">
    <source>
        <dbReference type="Proteomes" id="UP000292958"/>
    </source>
</evidence>
<dbReference type="Proteomes" id="UP000292958">
    <property type="component" value="Unassembled WGS sequence"/>
</dbReference>
<comment type="caution">
    <text evidence="2">The sequence shown here is derived from an EMBL/GenBank/DDBJ whole genome shotgun (WGS) entry which is preliminary data.</text>
</comment>
<gene>
    <name evidence="2" type="ORF">BDD14_2822</name>
</gene>
<keyword evidence="1" id="KW-0472">Membrane</keyword>
<organism evidence="2 3">
    <name type="scientific">Edaphobacter modestus</name>
    <dbReference type="NCBI Taxonomy" id="388466"/>
    <lineage>
        <taxon>Bacteria</taxon>
        <taxon>Pseudomonadati</taxon>
        <taxon>Acidobacteriota</taxon>
        <taxon>Terriglobia</taxon>
        <taxon>Terriglobales</taxon>
        <taxon>Acidobacteriaceae</taxon>
        <taxon>Edaphobacter</taxon>
    </lineage>
</organism>
<evidence type="ECO:0000313" key="2">
    <source>
        <dbReference type="EMBL" id="RZU41311.1"/>
    </source>
</evidence>
<reference evidence="2 3" key="1">
    <citation type="submission" date="2019-02" db="EMBL/GenBank/DDBJ databases">
        <title>Genomic Encyclopedia of Archaeal and Bacterial Type Strains, Phase II (KMG-II): from individual species to whole genera.</title>
        <authorList>
            <person name="Goeker M."/>
        </authorList>
    </citation>
    <scope>NUCLEOTIDE SEQUENCE [LARGE SCALE GENOMIC DNA]</scope>
    <source>
        <strain evidence="2 3">DSM 18101</strain>
    </source>
</reference>
<feature type="transmembrane region" description="Helical" evidence="1">
    <location>
        <begin position="30"/>
        <end position="50"/>
    </location>
</feature>
<keyword evidence="1" id="KW-1133">Transmembrane helix</keyword>